<proteinExistence type="predicted"/>
<evidence type="ECO:0000313" key="1">
    <source>
        <dbReference type="EMBL" id="OAQ15254.1"/>
    </source>
</evidence>
<accession>A0A179CZ96</accession>
<dbReference type="Proteomes" id="UP000078358">
    <property type="component" value="Unassembled WGS sequence"/>
</dbReference>
<reference evidence="1 2" key="1">
    <citation type="submission" date="2014-01" db="EMBL/GenBank/DDBJ databases">
        <authorList>
            <person name="Zuccon D."/>
        </authorList>
    </citation>
    <scope>NUCLEOTIDE SEQUENCE [LARGE SCALE GENOMIC DNA]</scope>
    <source>
        <strain evidence="1 2">Y31</strain>
    </source>
</reference>
<dbReference type="PATRIC" id="fig|1261658.3.peg.312"/>
<dbReference type="AlphaFoldDB" id="A0A179CZ96"/>
<dbReference type="EMBL" id="JACI01000001">
    <property type="protein sequence ID" value="OAQ15254.1"/>
    <property type="molecule type" value="Genomic_DNA"/>
</dbReference>
<organism evidence="1 2">
    <name type="scientific">Bibersteinia trehalosi Y31</name>
    <dbReference type="NCBI Taxonomy" id="1261658"/>
    <lineage>
        <taxon>Bacteria</taxon>
        <taxon>Pseudomonadati</taxon>
        <taxon>Pseudomonadota</taxon>
        <taxon>Gammaproteobacteria</taxon>
        <taxon>Pasteurellales</taxon>
        <taxon>Pasteurellaceae</taxon>
        <taxon>Bibersteinia</taxon>
    </lineage>
</organism>
<comment type="caution">
    <text evidence="1">The sequence shown here is derived from an EMBL/GenBank/DDBJ whole genome shotgun (WGS) entry which is preliminary data.</text>
</comment>
<evidence type="ECO:0000313" key="2">
    <source>
        <dbReference type="Proteomes" id="UP000078358"/>
    </source>
</evidence>
<protein>
    <submittedName>
        <fullName evidence="1">Uncharacterized protein</fullName>
    </submittedName>
</protein>
<gene>
    <name evidence="1" type="ORF">F480_01535</name>
</gene>
<name>A0A179CZ96_BIBTR</name>
<sequence>MGGNPSTMNDNHENRGVIQRMIDMFGDNSSMHNCYGLGQVQCIKDGYRQKGDLMMNKEQTIYDLNRNQNGK</sequence>